<dbReference type="OrthoDB" id="9801997at2"/>
<dbReference type="Proteomes" id="UP000249819">
    <property type="component" value="Unassembled WGS sequence"/>
</dbReference>
<reference evidence="1 2" key="1">
    <citation type="submission" date="2018-06" db="EMBL/GenBank/DDBJ databases">
        <title>Genomic Encyclopedia of Archaeal and Bacterial Type Strains, Phase II (KMG-II): from individual species to whole genera.</title>
        <authorList>
            <person name="Goeker M."/>
        </authorList>
    </citation>
    <scope>NUCLEOTIDE SEQUENCE [LARGE SCALE GENOMIC DNA]</scope>
    <source>
        <strain evidence="1 2">DSM 29821</strain>
    </source>
</reference>
<dbReference type="SUPFAM" id="SSF69118">
    <property type="entry name" value="AhpD-like"/>
    <property type="match status" value="1"/>
</dbReference>
<keyword evidence="2" id="KW-1185">Reference proteome</keyword>
<dbReference type="EMBL" id="QLMA01000008">
    <property type="protein sequence ID" value="RAJ76593.1"/>
    <property type="molecule type" value="Genomic_DNA"/>
</dbReference>
<evidence type="ECO:0000313" key="2">
    <source>
        <dbReference type="Proteomes" id="UP000249819"/>
    </source>
</evidence>
<dbReference type="InterPro" id="IPR029032">
    <property type="entry name" value="AhpD-like"/>
</dbReference>
<dbReference type="GO" id="GO:0004601">
    <property type="term" value="F:peroxidase activity"/>
    <property type="evidence" value="ECO:0007669"/>
    <property type="project" value="UniProtKB-KW"/>
</dbReference>
<sequence>MRLAPITTPHSWLLKAAYFASKRTFGKVLGALQIIYARHTPIFRVMLRILKTEKRLSLDENTKILIHNFVSHLNDCPFCSNTSAYMASKSQFDRQKMQDLLNYSDSATFSLKEKALMEYLESVTYTKNASDDCFQRLKLYFNEREIVEITWLCAVENYFNMQAKPLGIPSDELKAYV</sequence>
<protein>
    <submittedName>
        <fullName evidence="1">Alkylhydroperoxidase family enzyme</fullName>
    </submittedName>
</protein>
<proteinExistence type="predicted"/>
<name>A0A327VNC4_9BACT</name>
<gene>
    <name evidence="1" type="ORF">CLV59_108112</name>
</gene>
<dbReference type="PANTHER" id="PTHR34846:SF10">
    <property type="entry name" value="CYTOPLASMIC PROTEIN"/>
    <property type="match status" value="1"/>
</dbReference>
<comment type="caution">
    <text evidence="1">The sequence shown here is derived from an EMBL/GenBank/DDBJ whole genome shotgun (WGS) entry which is preliminary data.</text>
</comment>
<dbReference type="PANTHER" id="PTHR34846">
    <property type="entry name" value="4-CARBOXYMUCONOLACTONE DECARBOXYLASE FAMILY PROTEIN (AFU_ORTHOLOGUE AFUA_6G11590)"/>
    <property type="match status" value="1"/>
</dbReference>
<organism evidence="1 2">
    <name type="scientific">Chitinophaga dinghuensis</name>
    <dbReference type="NCBI Taxonomy" id="1539050"/>
    <lineage>
        <taxon>Bacteria</taxon>
        <taxon>Pseudomonadati</taxon>
        <taxon>Bacteroidota</taxon>
        <taxon>Chitinophagia</taxon>
        <taxon>Chitinophagales</taxon>
        <taxon>Chitinophagaceae</taxon>
        <taxon>Chitinophaga</taxon>
    </lineage>
</organism>
<keyword evidence="1" id="KW-0560">Oxidoreductase</keyword>
<accession>A0A327VNC4</accession>
<dbReference type="RefSeq" id="WP_111594318.1">
    <property type="nucleotide sequence ID" value="NZ_QLMA01000008.1"/>
</dbReference>
<dbReference type="Gene3D" id="1.20.1290.10">
    <property type="entry name" value="AhpD-like"/>
    <property type="match status" value="1"/>
</dbReference>
<dbReference type="AlphaFoldDB" id="A0A327VNC4"/>
<keyword evidence="1" id="KW-0575">Peroxidase</keyword>
<evidence type="ECO:0000313" key="1">
    <source>
        <dbReference type="EMBL" id="RAJ76593.1"/>
    </source>
</evidence>